<protein>
    <submittedName>
        <fullName evidence="1">Uncharacterized protein</fullName>
    </submittedName>
</protein>
<accession>A0A0A9GAJ5</accession>
<proteinExistence type="predicted"/>
<reference evidence="1" key="2">
    <citation type="journal article" date="2015" name="Data Brief">
        <title>Shoot transcriptome of the giant reed, Arundo donax.</title>
        <authorList>
            <person name="Barrero R.A."/>
            <person name="Guerrero F.D."/>
            <person name="Moolhuijzen P."/>
            <person name="Goolsby J.A."/>
            <person name="Tidwell J."/>
            <person name="Bellgard S.E."/>
            <person name="Bellgard M.I."/>
        </authorList>
    </citation>
    <scope>NUCLEOTIDE SEQUENCE</scope>
    <source>
        <tissue evidence="1">Shoot tissue taken approximately 20 cm above the soil surface</tissue>
    </source>
</reference>
<sequence length="39" mass="4650">MKIAHVFNLISRRVIEYSRERDYALTLCGPMMVPVHDRM</sequence>
<name>A0A0A9GAJ5_ARUDO</name>
<dbReference type="EMBL" id="GBRH01180203">
    <property type="protein sequence ID" value="JAE17693.1"/>
    <property type="molecule type" value="Transcribed_RNA"/>
</dbReference>
<organism evidence="1">
    <name type="scientific">Arundo donax</name>
    <name type="common">Giant reed</name>
    <name type="synonym">Donax arundinaceus</name>
    <dbReference type="NCBI Taxonomy" id="35708"/>
    <lineage>
        <taxon>Eukaryota</taxon>
        <taxon>Viridiplantae</taxon>
        <taxon>Streptophyta</taxon>
        <taxon>Embryophyta</taxon>
        <taxon>Tracheophyta</taxon>
        <taxon>Spermatophyta</taxon>
        <taxon>Magnoliopsida</taxon>
        <taxon>Liliopsida</taxon>
        <taxon>Poales</taxon>
        <taxon>Poaceae</taxon>
        <taxon>PACMAD clade</taxon>
        <taxon>Arundinoideae</taxon>
        <taxon>Arundineae</taxon>
        <taxon>Arundo</taxon>
    </lineage>
</organism>
<dbReference type="AlphaFoldDB" id="A0A0A9GAJ5"/>
<reference evidence="1" key="1">
    <citation type="submission" date="2014-09" db="EMBL/GenBank/DDBJ databases">
        <authorList>
            <person name="Magalhaes I.L.F."/>
            <person name="Oliveira U."/>
            <person name="Santos F.R."/>
            <person name="Vidigal T.H.D.A."/>
            <person name="Brescovit A.D."/>
            <person name="Santos A.J."/>
        </authorList>
    </citation>
    <scope>NUCLEOTIDE SEQUENCE</scope>
    <source>
        <tissue evidence="1">Shoot tissue taken approximately 20 cm above the soil surface</tissue>
    </source>
</reference>
<evidence type="ECO:0000313" key="1">
    <source>
        <dbReference type="EMBL" id="JAE17693.1"/>
    </source>
</evidence>